<feature type="region of interest" description="Disordered" evidence="1">
    <location>
        <begin position="56"/>
        <end position="103"/>
    </location>
</feature>
<dbReference type="Proteomes" id="UP000314987">
    <property type="component" value="Unassembled WGS sequence"/>
</dbReference>
<reference evidence="2" key="3">
    <citation type="submission" date="2025-09" db="UniProtKB">
        <authorList>
            <consortium name="Ensembl"/>
        </authorList>
    </citation>
    <scope>IDENTIFICATION</scope>
</reference>
<dbReference type="Ensembl" id="ENSVURT00010002635.1">
    <property type="protein sequence ID" value="ENSVURP00010002308.1"/>
    <property type="gene ID" value="ENSVURG00010001902.1"/>
</dbReference>
<proteinExistence type="predicted"/>
<dbReference type="GeneTree" id="ENSGT00940000161236"/>
<dbReference type="AlphaFoldDB" id="A0A4X2JRX4"/>
<protein>
    <submittedName>
        <fullName evidence="2">Uncharacterized protein</fullName>
    </submittedName>
</protein>
<evidence type="ECO:0000313" key="3">
    <source>
        <dbReference type="Proteomes" id="UP000314987"/>
    </source>
</evidence>
<feature type="compositionally biased region" description="Basic and acidic residues" evidence="1">
    <location>
        <begin position="89"/>
        <end position="99"/>
    </location>
</feature>
<evidence type="ECO:0000256" key="1">
    <source>
        <dbReference type="SAM" id="MobiDB-lite"/>
    </source>
</evidence>
<feature type="compositionally biased region" description="Basic and acidic residues" evidence="1">
    <location>
        <begin position="61"/>
        <end position="79"/>
    </location>
</feature>
<dbReference type="STRING" id="29139.ENSVURP00010002308"/>
<name>A0A4X2JRX4_VOMUR</name>
<keyword evidence="3" id="KW-1185">Reference proteome</keyword>
<reference evidence="2" key="2">
    <citation type="submission" date="2025-08" db="UniProtKB">
        <authorList>
            <consortium name="Ensembl"/>
        </authorList>
    </citation>
    <scope>IDENTIFICATION</scope>
</reference>
<reference evidence="3" key="1">
    <citation type="submission" date="2018-12" db="EMBL/GenBank/DDBJ databases">
        <authorList>
            <person name="Yazar S."/>
        </authorList>
    </citation>
    <scope>NUCLEOTIDE SEQUENCE [LARGE SCALE GENOMIC DNA]</scope>
</reference>
<organism evidence="2 3">
    <name type="scientific">Vombatus ursinus</name>
    <name type="common">Common wombat</name>
    <dbReference type="NCBI Taxonomy" id="29139"/>
    <lineage>
        <taxon>Eukaryota</taxon>
        <taxon>Metazoa</taxon>
        <taxon>Chordata</taxon>
        <taxon>Craniata</taxon>
        <taxon>Vertebrata</taxon>
        <taxon>Euteleostomi</taxon>
        <taxon>Mammalia</taxon>
        <taxon>Metatheria</taxon>
        <taxon>Diprotodontia</taxon>
        <taxon>Vombatidae</taxon>
        <taxon>Vombatus</taxon>
    </lineage>
</organism>
<sequence>MIEGDLLEVTLDENHSIWQLLQAGRPPDLTRLRTLLELEKAEQGGTRIRGRALEKRHRLKTEKSGELKDASREQLEPKRTRARVAVGEETMKDHEEDRGMGLPGGVAVSAARLIKESDSPSQSQHNVEVRPGSWGIKSTNCPSGICLLPTSPCLSLCSSKQDL</sequence>
<evidence type="ECO:0000313" key="2">
    <source>
        <dbReference type="Ensembl" id="ENSVURP00010002308.1"/>
    </source>
</evidence>
<accession>A0A4X2JRX4</accession>